<dbReference type="EMBL" id="SJPX01000003">
    <property type="protein sequence ID" value="TWU51485.1"/>
    <property type="molecule type" value="Genomic_DNA"/>
</dbReference>
<keyword evidence="2" id="KW-1185">Reference proteome</keyword>
<sequence length="92" mass="10524">MTDRVRTLTVILDDDYRNEDESVGVIMQAIRMVKGVSDVEAGDVVQFEDHAARNDYRRRVGLAISALALNPDKEYLLEVQASYEKMKSRRGY</sequence>
<proteinExistence type="predicted"/>
<organism evidence="1 2">
    <name type="scientific">Rubripirellula reticaptiva</name>
    <dbReference type="NCBI Taxonomy" id="2528013"/>
    <lineage>
        <taxon>Bacteria</taxon>
        <taxon>Pseudomonadati</taxon>
        <taxon>Planctomycetota</taxon>
        <taxon>Planctomycetia</taxon>
        <taxon>Pirellulales</taxon>
        <taxon>Pirellulaceae</taxon>
        <taxon>Rubripirellula</taxon>
    </lineage>
</organism>
<dbReference type="Proteomes" id="UP000317977">
    <property type="component" value="Unassembled WGS sequence"/>
</dbReference>
<name>A0A5C6ES65_9BACT</name>
<evidence type="ECO:0000313" key="2">
    <source>
        <dbReference type="Proteomes" id="UP000317977"/>
    </source>
</evidence>
<comment type="caution">
    <text evidence="1">The sequence shown here is derived from an EMBL/GenBank/DDBJ whole genome shotgun (WGS) entry which is preliminary data.</text>
</comment>
<reference evidence="1 2" key="1">
    <citation type="submission" date="2019-02" db="EMBL/GenBank/DDBJ databases">
        <title>Deep-cultivation of Planctomycetes and their phenomic and genomic characterization uncovers novel biology.</title>
        <authorList>
            <person name="Wiegand S."/>
            <person name="Jogler M."/>
            <person name="Boedeker C."/>
            <person name="Pinto D."/>
            <person name="Vollmers J."/>
            <person name="Rivas-Marin E."/>
            <person name="Kohn T."/>
            <person name="Peeters S.H."/>
            <person name="Heuer A."/>
            <person name="Rast P."/>
            <person name="Oberbeckmann S."/>
            <person name="Bunk B."/>
            <person name="Jeske O."/>
            <person name="Meyerdierks A."/>
            <person name="Storesund J.E."/>
            <person name="Kallscheuer N."/>
            <person name="Luecker S."/>
            <person name="Lage O.M."/>
            <person name="Pohl T."/>
            <person name="Merkel B.J."/>
            <person name="Hornburger P."/>
            <person name="Mueller R.-W."/>
            <person name="Bruemmer F."/>
            <person name="Labrenz M."/>
            <person name="Spormann A.M."/>
            <person name="Op Den Camp H."/>
            <person name="Overmann J."/>
            <person name="Amann R."/>
            <person name="Jetten M.S.M."/>
            <person name="Mascher T."/>
            <person name="Medema M.H."/>
            <person name="Devos D.P."/>
            <person name="Kaster A.-K."/>
            <person name="Ovreas L."/>
            <person name="Rohde M."/>
            <person name="Galperin M.Y."/>
            <person name="Jogler C."/>
        </authorList>
    </citation>
    <scope>NUCLEOTIDE SEQUENCE [LARGE SCALE GENOMIC DNA]</scope>
    <source>
        <strain evidence="1 2">Poly59</strain>
    </source>
</reference>
<evidence type="ECO:0000313" key="1">
    <source>
        <dbReference type="EMBL" id="TWU51485.1"/>
    </source>
</evidence>
<protein>
    <submittedName>
        <fullName evidence="1">Uncharacterized protein</fullName>
    </submittedName>
</protein>
<dbReference type="AlphaFoldDB" id="A0A5C6ES65"/>
<accession>A0A5C6ES65</accession>
<gene>
    <name evidence="1" type="ORF">Poly59_30770</name>
</gene>